<dbReference type="SMART" id="SM00116">
    <property type="entry name" value="CBS"/>
    <property type="match status" value="2"/>
</dbReference>
<sequence length="165" mass="17701">MGREVWSASLSSITKGRAMRARDILTEFPTVTLDTPVREAARLMAERDLAGLIVLNGDGLPCSVLPGTQVLRLAVPGYCQDDPALARVVDEAHADRFLDELGDRTVREALPPSPRELPVTDPDATILEVAALMARTRSPLVAVVDGGRFLGAVTLAVLMDRVTDS</sequence>
<evidence type="ECO:0000313" key="5">
    <source>
        <dbReference type="Proteomes" id="UP000644610"/>
    </source>
</evidence>
<reference evidence="4" key="1">
    <citation type="submission" date="2021-01" db="EMBL/GenBank/DDBJ databases">
        <title>Whole genome shotgun sequence of Planotetraspora silvatica NBRC 100141.</title>
        <authorList>
            <person name="Komaki H."/>
            <person name="Tamura T."/>
        </authorList>
    </citation>
    <scope>NUCLEOTIDE SEQUENCE</scope>
    <source>
        <strain evidence="4">NBRC 100141</strain>
    </source>
</reference>
<evidence type="ECO:0000259" key="3">
    <source>
        <dbReference type="PROSITE" id="PS51371"/>
    </source>
</evidence>
<evidence type="ECO:0000256" key="1">
    <source>
        <dbReference type="ARBA" id="ARBA00023122"/>
    </source>
</evidence>
<dbReference type="CDD" id="cd17788">
    <property type="entry name" value="CBS_pair_bac"/>
    <property type="match status" value="1"/>
</dbReference>
<evidence type="ECO:0000313" key="4">
    <source>
        <dbReference type="EMBL" id="GII49120.1"/>
    </source>
</evidence>
<dbReference type="PROSITE" id="PS51371">
    <property type="entry name" value="CBS"/>
    <property type="match status" value="2"/>
</dbReference>
<keyword evidence="5" id="KW-1185">Reference proteome</keyword>
<gene>
    <name evidence="4" type="ORF">Psi02_55440</name>
</gene>
<protein>
    <recommendedName>
        <fullName evidence="3">CBS domain-containing protein</fullName>
    </recommendedName>
</protein>
<keyword evidence="1 2" id="KW-0129">CBS domain</keyword>
<dbReference type="InterPro" id="IPR000644">
    <property type="entry name" value="CBS_dom"/>
</dbReference>
<dbReference type="SUPFAM" id="SSF54631">
    <property type="entry name" value="CBS-domain pair"/>
    <property type="match status" value="1"/>
</dbReference>
<accession>A0A8J3UQW9</accession>
<dbReference type="AlphaFoldDB" id="A0A8J3UQW9"/>
<dbReference type="PANTHER" id="PTHR43080">
    <property type="entry name" value="CBS DOMAIN-CONTAINING PROTEIN CBSX3, MITOCHONDRIAL"/>
    <property type="match status" value="1"/>
</dbReference>
<organism evidence="4 5">
    <name type="scientific">Planotetraspora silvatica</name>
    <dbReference type="NCBI Taxonomy" id="234614"/>
    <lineage>
        <taxon>Bacteria</taxon>
        <taxon>Bacillati</taxon>
        <taxon>Actinomycetota</taxon>
        <taxon>Actinomycetes</taxon>
        <taxon>Streptosporangiales</taxon>
        <taxon>Streptosporangiaceae</taxon>
        <taxon>Planotetraspora</taxon>
    </lineage>
</organism>
<dbReference type="InterPro" id="IPR051257">
    <property type="entry name" value="Diverse_CBS-Domain"/>
</dbReference>
<dbReference type="EMBL" id="BOOQ01000038">
    <property type="protein sequence ID" value="GII49120.1"/>
    <property type="molecule type" value="Genomic_DNA"/>
</dbReference>
<dbReference type="PANTHER" id="PTHR43080:SF2">
    <property type="entry name" value="CBS DOMAIN-CONTAINING PROTEIN"/>
    <property type="match status" value="1"/>
</dbReference>
<comment type="caution">
    <text evidence="4">The sequence shown here is derived from an EMBL/GenBank/DDBJ whole genome shotgun (WGS) entry which is preliminary data.</text>
</comment>
<proteinExistence type="predicted"/>
<feature type="domain" description="CBS" evidence="3">
    <location>
        <begin position="112"/>
        <end position="165"/>
    </location>
</feature>
<dbReference type="Proteomes" id="UP000644610">
    <property type="component" value="Unassembled WGS sequence"/>
</dbReference>
<dbReference type="InterPro" id="IPR046342">
    <property type="entry name" value="CBS_dom_sf"/>
</dbReference>
<dbReference type="Gene3D" id="3.10.580.10">
    <property type="entry name" value="CBS-domain"/>
    <property type="match status" value="1"/>
</dbReference>
<evidence type="ECO:0000256" key="2">
    <source>
        <dbReference type="PROSITE-ProRule" id="PRU00703"/>
    </source>
</evidence>
<feature type="domain" description="CBS" evidence="3">
    <location>
        <begin position="24"/>
        <end position="83"/>
    </location>
</feature>
<name>A0A8J3UQW9_9ACTN</name>
<dbReference type="Pfam" id="PF00571">
    <property type="entry name" value="CBS"/>
    <property type="match status" value="2"/>
</dbReference>
<dbReference type="RefSeq" id="WP_239095194.1">
    <property type="nucleotide sequence ID" value="NZ_BOOQ01000038.1"/>
</dbReference>